<evidence type="ECO:0000313" key="2">
    <source>
        <dbReference type="Proteomes" id="UP000598174"/>
    </source>
</evidence>
<reference evidence="1" key="1">
    <citation type="submission" date="2021-01" db="EMBL/GenBank/DDBJ databases">
        <title>Whole genome shotgun sequence of Actinoplanes ferrugineus NBRC 15555.</title>
        <authorList>
            <person name="Komaki H."/>
            <person name="Tamura T."/>
        </authorList>
    </citation>
    <scope>NUCLEOTIDE SEQUENCE</scope>
    <source>
        <strain evidence="1">NBRC 15555</strain>
    </source>
</reference>
<proteinExistence type="predicted"/>
<protein>
    <submittedName>
        <fullName evidence="1">Uncharacterized protein</fullName>
    </submittedName>
</protein>
<accession>A0A919J8X4</accession>
<gene>
    <name evidence="1" type="ORF">Afe05nite_81380</name>
</gene>
<name>A0A919J8X4_9ACTN</name>
<dbReference type="Proteomes" id="UP000598174">
    <property type="component" value="Unassembled WGS sequence"/>
</dbReference>
<dbReference type="EMBL" id="BOMM01000081">
    <property type="protein sequence ID" value="GIE16298.1"/>
    <property type="molecule type" value="Genomic_DNA"/>
</dbReference>
<dbReference type="AlphaFoldDB" id="A0A919J8X4"/>
<keyword evidence="2" id="KW-1185">Reference proteome</keyword>
<evidence type="ECO:0000313" key="1">
    <source>
        <dbReference type="EMBL" id="GIE16298.1"/>
    </source>
</evidence>
<comment type="caution">
    <text evidence="1">The sequence shown here is derived from an EMBL/GenBank/DDBJ whole genome shotgun (WGS) entry which is preliminary data.</text>
</comment>
<dbReference type="RefSeq" id="WP_203822639.1">
    <property type="nucleotide sequence ID" value="NZ_BAAABP010000005.1"/>
</dbReference>
<sequence length="181" mass="18820">MTVYTALHGISAPGTSVFGYQRGHEVPEVVVANWNLIVGDDGSDADVTEGPLADLTPATVVVVRPDDGANRAAWEAYAVAAGMTEKDAAQAPLEELQAERDAKGKPVERPADNAKKADWVAYVKKLGADKAWADDDTTTRADLQAWTPDHVVPVADPAAAPAVGDPIAVAATAANQADGPR</sequence>
<organism evidence="1 2">
    <name type="scientific">Paractinoplanes ferrugineus</name>
    <dbReference type="NCBI Taxonomy" id="113564"/>
    <lineage>
        <taxon>Bacteria</taxon>
        <taxon>Bacillati</taxon>
        <taxon>Actinomycetota</taxon>
        <taxon>Actinomycetes</taxon>
        <taxon>Micromonosporales</taxon>
        <taxon>Micromonosporaceae</taxon>
        <taxon>Paractinoplanes</taxon>
    </lineage>
</organism>